<gene>
    <name evidence="2" type="ORF">PVC01_120066900</name>
    <name evidence="1" type="ORF">PVT01_120067300</name>
</gene>
<name>A0A1G4H2C9_PLAVI</name>
<evidence type="ECO:0000313" key="1">
    <source>
        <dbReference type="EMBL" id="SCO69010.1"/>
    </source>
</evidence>
<evidence type="ECO:0000313" key="3">
    <source>
        <dbReference type="Proteomes" id="UP000196402"/>
    </source>
</evidence>
<organism evidence="1 3">
    <name type="scientific">Plasmodium vivax</name>
    <name type="common">malaria parasite P. vivax</name>
    <dbReference type="NCBI Taxonomy" id="5855"/>
    <lineage>
        <taxon>Eukaryota</taxon>
        <taxon>Sar</taxon>
        <taxon>Alveolata</taxon>
        <taxon>Apicomplexa</taxon>
        <taxon>Aconoidasida</taxon>
        <taxon>Haemosporida</taxon>
        <taxon>Plasmodiidae</taxon>
        <taxon>Plasmodium</taxon>
        <taxon>Plasmodium (Plasmodium)</taxon>
    </lineage>
</organism>
<dbReference type="EMBL" id="LT615267">
    <property type="protein sequence ID" value="SCO74474.1"/>
    <property type="molecule type" value="Genomic_DNA"/>
</dbReference>
<dbReference type="VEuPathDB" id="PlasmoDB:PVP01_1263000"/>
<evidence type="ECO:0000313" key="2">
    <source>
        <dbReference type="EMBL" id="SCO74474.1"/>
    </source>
</evidence>
<dbReference type="Proteomes" id="UP000305196">
    <property type="component" value="Chromosome 12"/>
</dbReference>
<sequence length="229" mass="27901">MHKGTLPPISYYRPKGSNLIIYCTKWKKMPHFENDLEKKKIEEDKAEHAKLLKVVKEYYRAKLKRRAFSAITNDYYKMQSLLCVLKLSDLRRRRELVFLSFLKHKCSSKLAKCVAQSITRFTDAKQRKIVKFRFFEILKKKLLATRGAYLKVKKNRIDEIVTSTFYKWLHLTAKKVENEFEKARRYYMLRKMKRTFYLWKRRINDEKFFKKVDKIFLKLETIVSSWTKR</sequence>
<dbReference type="Proteomes" id="UP000196402">
    <property type="component" value="Chromosome 12"/>
</dbReference>
<proteinExistence type="predicted"/>
<dbReference type="VEuPathDB" id="PlasmoDB:PVW1_120077900"/>
<dbReference type="AlphaFoldDB" id="A0A1G4H2C9"/>
<dbReference type="VEuPathDB" id="PlasmoDB:PVPAM_120068300"/>
<accession>A0A1G4H2C9</accession>
<protein>
    <submittedName>
        <fullName evidence="1">Uncharacterized protein</fullName>
    </submittedName>
</protein>
<evidence type="ECO:0000313" key="4">
    <source>
        <dbReference type="Proteomes" id="UP000305196"/>
    </source>
</evidence>
<dbReference type="VEuPathDB" id="PlasmoDB:PVX_118292"/>
<dbReference type="EMBL" id="LT615250">
    <property type="protein sequence ID" value="SCO69010.1"/>
    <property type="molecule type" value="Genomic_DNA"/>
</dbReference>
<reference evidence="3 4" key="1">
    <citation type="submission" date="2016-07" db="EMBL/GenBank/DDBJ databases">
        <authorList>
            <consortium name="Pathogen Informatics"/>
        </authorList>
    </citation>
    <scope>NUCLEOTIDE SEQUENCE [LARGE SCALE GENOMIC DNA]</scope>
</reference>